<accession>A0ABZ2XDN5</accession>
<keyword evidence="6" id="KW-1185">Reference proteome</keyword>
<dbReference type="PANTHER" id="PTHR37534:SF15">
    <property type="entry name" value="ZN(II)2CYS6 TRANSCRIPTION FACTOR (EUROFUNG)"/>
    <property type="match status" value="1"/>
</dbReference>
<dbReference type="PANTHER" id="PTHR37534">
    <property type="entry name" value="TRANSCRIPTIONAL ACTIVATOR PROTEIN UGA3"/>
    <property type="match status" value="1"/>
</dbReference>
<dbReference type="Gene3D" id="4.10.240.10">
    <property type="entry name" value="Zn(2)-C6 fungal-type DNA-binding domain"/>
    <property type="match status" value="1"/>
</dbReference>
<dbReference type="SMART" id="SM00066">
    <property type="entry name" value="GAL4"/>
    <property type="match status" value="1"/>
</dbReference>
<dbReference type="CDD" id="cd00067">
    <property type="entry name" value="GAL4"/>
    <property type="match status" value="1"/>
</dbReference>
<feature type="region of interest" description="Disordered" evidence="3">
    <location>
        <begin position="1"/>
        <end position="38"/>
    </location>
</feature>
<feature type="domain" description="Zn(2)-C6 fungal-type" evidence="4">
    <location>
        <begin position="51"/>
        <end position="80"/>
    </location>
</feature>
<dbReference type="Pfam" id="PF00172">
    <property type="entry name" value="Zn_clus"/>
    <property type="match status" value="1"/>
</dbReference>
<dbReference type="InterPro" id="IPR021858">
    <property type="entry name" value="Fun_TF"/>
</dbReference>
<comment type="subcellular location">
    <subcellularLocation>
        <location evidence="1">Nucleus</location>
    </subcellularLocation>
</comment>
<sequence>MAQKPGAANKPLRQDSSSPAASAQPLKATSSRRRVQAKIPTRIRASKQRTGCEQCKRRKVKCDEQKPVCSRCISRGESCTGNFDIDTWQIERPWVLSSDLATAPGPALEDDTLRHWYNNACLIMAMLPPPANPLSYPLKRLLQRSRALRHAVQSVSYAHRSEFSTELLGSTTALQERNLAIVSLQGEIGRIQSRTNPEPLLQTLMLTSLILCVSSAWLDHSGTEYGKEFLLGISSIVPAFLGTKPRDAFGFYIAGLHLYCSCFSSYLLPLSCQSQHQQSVDSMAAFIARKHSSSSCHPVVGIASSLFPVLTQIGYYYRRVVETKQHSQEVTNDLRRRLLDWNPEDVGTSVSWLIRLAECYRDMGDIMLYQAQRLSNDIDPVDTLIFLNKVLGIVDMIDSIPSNDPMINTLGPMLLIAGSELPPHYEEQRSIVRQANAQLITFSKIPTYRKSIELVEEVWRLRSESTPVSWLELMLEQGLSLGLA</sequence>
<evidence type="ECO:0000256" key="2">
    <source>
        <dbReference type="ARBA" id="ARBA00023242"/>
    </source>
</evidence>
<dbReference type="InterPro" id="IPR001138">
    <property type="entry name" value="Zn2Cys6_DnaBD"/>
</dbReference>
<dbReference type="PROSITE" id="PS50048">
    <property type="entry name" value="ZN2_CY6_FUNGAL_2"/>
    <property type="match status" value="1"/>
</dbReference>
<dbReference type="SUPFAM" id="SSF57701">
    <property type="entry name" value="Zn2/Cys6 DNA-binding domain"/>
    <property type="match status" value="1"/>
</dbReference>
<name>A0ABZ2XDN5_9HYPO</name>
<reference evidence="5 6" key="1">
    <citation type="submission" date="2024-04" db="EMBL/GenBank/DDBJ databases">
        <title>Complete genome sequence of Fusarium acuminatum.</title>
        <authorList>
            <person name="Lan B."/>
        </authorList>
    </citation>
    <scope>NUCLEOTIDE SEQUENCE [LARGE SCALE GENOMIC DNA]</scope>
    <source>
        <strain evidence="5">1A</strain>
    </source>
</reference>
<keyword evidence="2" id="KW-0539">Nucleus</keyword>
<proteinExistence type="predicted"/>
<dbReference type="PROSITE" id="PS00463">
    <property type="entry name" value="ZN2_CY6_FUNGAL_1"/>
    <property type="match status" value="1"/>
</dbReference>
<evidence type="ECO:0000313" key="5">
    <source>
        <dbReference type="EMBL" id="WZH50402.1"/>
    </source>
</evidence>
<dbReference type="Proteomes" id="UP001489902">
    <property type="component" value="Chromosome 8"/>
</dbReference>
<evidence type="ECO:0000313" key="6">
    <source>
        <dbReference type="Proteomes" id="UP001489902"/>
    </source>
</evidence>
<dbReference type="EMBL" id="CP151267">
    <property type="protein sequence ID" value="WZH50402.1"/>
    <property type="molecule type" value="Genomic_DNA"/>
</dbReference>
<dbReference type="Pfam" id="PF11951">
    <property type="entry name" value="Fungal_trans_2"/>
    <property type="match status" value="1"/>
</dbReference>
<organism evidence="5 6">
    <name type="scientific">Fusarium acuminatum</name>
    <dbReference type="NCBI Taxonomy" id="5515"/>
    <lineage>
        <taxon>Eukaryota</taxon>
        <taxon>Fungi</taxon>
        <taxon>Dikarya</taxon>
        <taxon>Ascomycota</taxon>
        <taxon>Pezizomycotina</taxon>
        <taxon>Sordariomycetes</taxon>
        <taxon>Hypocreomycetidae</taxon>
        <taxon>Hypocreales</taxon>
        <taxon>Nectriaceae</taxon>
        <taxon>Fusarium</taxon>
        <taxon>Fusarium tricinctum species complex</taxon>
    </lineage>
</organism>
<dbReference type="InterPro" id="IPR036864">
    <property type="entry name" value="Zn2-C6_fun-type_DNA-bd_sf"/>
</dbReference>
<gene>
    <name evidence="5" type="ORF">QYS62_011646</name>
</gene>
<evidence type="ECO:0000256" key="1">
    <source>
        <dbReference type="ARBA" id="ARBA00004123"/>
    </source>
</evidence>
<evidence type="ECO:0000259" key="4">
    <source>
        <dbReference type="PROSITE" id="PS50048"/>
    </source>
</evidence>
<evidence type="ECO:0000256" key="3">
    <source>
        <dbReference type="SAM" id="MobiDB-lite"/>
    </source>
</evidence>
<protein>
    <submittedName>
        <fullName evidence="5">Zn2-C6 fungal-type domain-containing protein</fullName>
    </submittedName>
</protein>